<evidence type="ECO:0000313" key="8">
    <source>
        <dbReference type="Proteomes" id="UP000712281"/>
    </source>
</evidence>
<comment type="caution">
    <text evidence="7">The sequence shown here is derived from an EMBL/GenBank/DDBJ whole genome shotgun (WGS) entry which is preliminary data.</text>
</comment>
<keyword evidence="3 6" id="KW-1133">Transmembrane helix</keyword>
<reference evidence="7" key="1">
    <citation type="submission" date="2019-12" db="EMBL/GenBank/DDBJ databases">
        <title>Genome sequencing and annotation of Brassica cretica.</title>
        <authorList>
            <person name="Studholme D.J."/>
            <person name="Sarris P.F."/>
        </authorList>
    </citation>
    <scope>NUCLEOTIDE SEQUENCE</scope>
    <source>
        <strain evidence="7">PFS-001/15</strain>
        <tissue evidence="7">Leaf</tissue>
    </source>
</reference>
<dbReference type="GO" id="GO:0016020">
    <property type="term" value="C:membrane"/>
    <property type="evidence" value="ECO:0007669"/>
    <property type="project" value="InterPro"/>
</dbReference>
<gene>
    <name evidence="7" type="ORF">F2Q68_00023118</name>
</gene>
<dbReference type="InterPro" id="IPR037185">
    <property type="entry name" value="EmrE-like"/>
</dbReference>
<evidence type="ECO:0008006" key="9">
    <source>
        <dbReference type="Google" id="ProtNLM"/>
    </source>
</evidence>
<evidence type="ECO:0000256" key="4">
    <source>
        <dbReference type="ARBA" id="ARBA00023136"/>
    </source>
</evidence>
<feature type="transmembrane region" description="Helical" evidence="6">
    <location>
        <begin position="120"/>
        <end position="139"/>
    </location>
</feature>
<name>A0A8S9FUZ5_BRACR</name>
<dbReference type="InterPro" id="IPR030184">
    <property type="entry name" value="WAT1-related"/>
</dbReference>
<evidence type="ECO:0000256" key="5">
    <source>
        <dbReference type="SAM" id="MobiDB-lite"/>
    </source>
</evidence>
<dbReference type="PANTHER" id="PTHR31218">
    <property type="entry name" value="WAT1-RELATED PROTEIN"/>
    <property type="match status" value="1"/>
</dbReference>
<evidence type="ECO:0000256" key="1">
    <source>
        <dbReference type="ARBA" id="ARBA00004141"/>
    </source>
</evidence>
<comment type="subcellular location">
    <subcellularLocation>
        <location evidence="1">Membrane</location>
        <topology evidence="1">Multi-pass membrane protein</topology>
    </subcellularLocation>
</comment>
<protein>
    <recommendedName>
        <fullName evidence="9">WAT1-related protein</fullName>
    </recommendedName>
</protein>
<evidence type="ECO:0000313" key="7">
    <source>
        <dbReference type="EMBL" id="KAF2537785.1"/>
    </source>
</evidence>
<dbReference type="EMBL" id="QGKW02002228">
    <property type="protein sequence ID" value="KAF2537785.1"/>
    <property type="molecule type" value="Genomic_DNA"/>
</dbReference>
<sequence>MENKPSILTDRYEVQELQSPKAGNDDTNSGLGRDFDLNTQTLEVETKPPVVVVTASTETTKPEEYPGWSISDIGNMDPMQLASMGKRLDEEEEEDYDEGIVASSISYYVQGIVMKKRGPVFATAFSPLMMVIVAIMGSFVLAEKIFLGGVIGAVLIVIGLYAVLWGKQKENEVTHCEMLEPTKNIDKVTEDVEANNGTEMKHSDSMLSTIVISAPASETTLKKTSQEP</sequence>
<evidence type="ECO:0000256" key="6">
    <source>
        <dbReference type="SAM" id="Phobius"/>
    </source>
</evidence>
<dbReference type="Proteomes" id="UP000712281">
    <property type="component" value="Unassembled WGS sequence"/>
</dbReference>
<dbReference type="AlphaFoldDB" id="A0A8S9FUZ5"/>
<dbReference type="SUPFAM" id="SSF103481">
    <property type="entry name" value="Multidrug resistance efflux transporter EmrE"/>
    <property type="match status" value="1"/>
</dbReference>
<proteinExistence type="predicted"/>
<keyword evidence="4 6" id="KW-0472">Membrane</keyword>
<dbReference type="GO" id="GO:0022857">
    <property type="term" value="F:transmembrane transporter activity"/>
    <property type="evidence" value="ECO:0007669"/>
    <property type="project" value="InterPro"/>
</dbReference>
<keyword evidence="2 6" id="KW-0812">Transmembrane</keyword>
<evidence type="ECO:0000256" key="2">
    <source>
        <dbReference type="ARBA" id="ARBA00022692"/>
    </source>
</evidence>
<accession>A0A8S9FUZ5</accession>
<feature type="transmembrane region" description="Helical" evidence="6">
    <location>
        <begin position="145"/>
        <end position="164"/>
    </location>
</feature>
<feature type="region of interest" description="Disordered" evidence="5">
    <location>
        <begin position="1"/>
        <end position="34"/>
    </location>
</feature>
<organism evidence="7 8">
    <name type="scientific">Brassica cretica</name>
    <name type="common">Mustard</name>
    <dbReference type="NCBI Taxonomy" id="69181"/>
    <lineage>
        <taxon>Eukaryota</taxon>
        <taxon>Viridiplantae</taxon>
        <taxon>Streptophyta</taxon>
        <taxon>Embryophyta</taxon>
        <taxon>Tracheophyta</taxon>
        <taxon>Spermatophyta</taxon>
        <taxon>Magnoliopsida</taxon>
        <taxon>eudicotyledons</taxon>
        <taxon>Gunneridae</taxon>
        <taxon>Pentapetalae</taxon>
        <taxon>rosids</taxon>
        <taxon>malvids</taxon>
        <taxon>Brassicales</taxon>
        <taxon>Brassicaceae</taxon>
        <taxon>Brassiceae</taxon>
        <taxon>Brassica</taxon>
    </lineage>
</organism>
<evidence type="ECO:0000256" key="3">
    <source>
        <dbReference type="ARBA" id="ARBA00022989"/>
    </source>
</evidence>